<sequence>MIHVVDVTDLNLTIGHPNGTLAKITRIGNLRHNYNVILFDVMVIHEYCLSLLSMHKSIKDSKLSVCFNKTKCLIYDLKRETVLRTGSESAGLYLFDVDCDKIAVSNQKWLSGRVLSILLTIVDDFSRLPSSVLNGKSLFSLVYDREPNLSYLRSFGCLCFAAIFDGSDKFFERFKKCVLIGYASGKKAYKLFSLKNRNVLYSRDVKFYETVFSFKMNNNDKSSNEHTGISTLNFFDQYESDLTNKTPIRPNDDEEDSPSKDGRAYQPVNGSEIEQPGHDGDNSTTHGRVHQPVSESVTEQPGHDGGSSATPLDEFDIFEGNDGLNEVPVFQNNFPSNIKEGGPMRSQRTSKLPAKLNEFVLDTKVKYGLNKKPIGCKWDYKIKYKSNGEVERYKARLVAKGFGQKEGINFKETFRPVVKMTTVRCLINLAVQKDWKIYQMDMNTAFLYGDLNEEVYMVPPPGLLARRPVMTPLPENVVLSHKKSGSDKSHFDIALRVLKYLKLAPGLGVIFSKKKKSKRQATFSKSSAEAEYRCVASTTYHAKAKDLWNVCKQYGQVVVDAFIPDRKSKA</sequence>
<dbReference type="InterPro" id="IPR057670">
    <property type="entry name" value="SH3_retrovirus"/>
</dbReference>
<dbReference type="EMBL" id="BKCJ010036380">
    <property type="protein sequence ID" value="GEV85045.1"/>
    <property type="molecule type" value="Genomic_DNA"/>
</dbReference>
<name>A0A699GQ93_TANCI</name>
<organism evidence="4">
    <name type="scientific">Tanacetum cinerariifolium</name>
    <name type="common">Dalmatian daisy</name>
    <name type="synonym">Chrysanthemum cinerariifolium</name>
    <dbReference type="NCBI Taxonomy" id="118510"/>
    <lineage>
        <taxon>Eukaryota</taxon>
        <taxon>Viridiplantae</taxon>
        <taxon>Streptophyta</taxon>
        <taxon>Embryophyta</taxon>
        <taxon>Tracheophyta</taxon>
        <taxon>Spermatophyta</taxon>
        <taxon>Magnoliopsida</taxon>
        <taxon>eudicotyledons</taxon>
        <taxon>Gunneridae</taxon>
        <taxon>Pentapetalae</taxon>
        <taxon>asterids</taxon>
        <taxon>campanulids</taxon>
        <taxon>Asterales</taxon>
        <taxon>Asteraceae</taxon>
        <taxon>Asteroideae</taxon>
        <taxon>Anthemideae</taxon>
        <taxon>Anthemidinae</taxon>
        <taxon>Tanacetum</taxon>
    </lineage>
</organism>
<dbReference type="InterPro" id="IPR013103">
    <property type="entry name" value="RVT_2"/>
</dbReference>
<feature type="domain" description="Reverse transcriptase Ty1/copia-type" evidence="2">
    <location>
        <begin position="365"/>
        <end position="463"/>
    </location>
</feature>
<feature type="domain" description="Retroviral polymerase SH3-like" evidence="3">
    <location>
        <begin position="157"/>
        <end position="217"/>
    </location>
</feature>
<dbReference type="PANTHER" id="PTHR11439:SF511">
    <property type="match status" value="1"/>
</dbReference>
<feature type="non-terminal residue" evidence="4">
    <location>
        <position position="570"/>
    </location>
</feature>
<accession>A0A699GQ93</accession>
<dbReference type="Pfam" id="PF07727">
    <property type="entry name" value="RVT_2"/>
    <property type="match status" value="1"/>
</dbReference>
<evidence type="ECO:0000259" key="2">
    <source>
        <dbReference type="Pfam" id="PF07727"/>
    </source>
</evidence>
<dbReference type="PANTHER" id="PTHR11439">
    <property type="entry name" value="GAG-POL-RELATED RETROTRANSPOSON"/>
    <property type="match status" value="1"/>
</dbReference>
<protein>
    <submittedName>
        <fullName evidence="4">Ribonuclease H-like domain-containing protein</fullName>
    </submittedName>
</protein>
<evidence type="ECO:0000256" key="1">
    <source>
        <dbReference type="SAM" id="MobiDB-lite"/>
    </source>
</evidence>
<dbReference type="AlphaFoldDB" id="A0A699GQ93"/>
<feature type="region of interest" description="Disordered" evidence="1">
    <location>
        <begin position="242"/>
        <end position="318"/>
    </location>
</feature>
<evidence type="ECO:0000259" key="3">
    <source>
        <dbReference type="Pfam" id="PF25597"/>
    </source>
</evidence>
<evidence type="ECO:0000313" key="4">
    <source>
        <dbReference type="EMBL" id="GEV85045.1"/>
    </source>
</evidence>
<dbReference type="Pfam" id="PF25597">
    <property type="entry name" value="SH3_retrovirus"/>
    <property type="match status" value="1"/>
</dbReference>
<comment type="caution">
    <text evidence="4">The sequence shown here is derived from an EMBL/GenBank/DDBJ whole genome shotgun (WGS) entry which is preliminary data.</text>
</comment>
<gene>
    <name evidence="4" type="ORF">Tci_157022</name>
</gene>
<reference evidence="4" key="1">
    <citation type="journal article" date="2019" name="Sci. Rep.">
        <title>Draft genome of Tanacetum cinerariifolium, the natural source of mosquito coil.</title>
        <authorList>
            <person name="Yamashiro T."/>
            <person name="Shiraishi A."/>
            <person name="Satake H."/>
            <person name="Nakayama K."/>
        </authorList>
    </citation>
    <scope>NUCLEOTIDE SEQUENCE</scope>
</reference>
<proteinExistence type="predicted"/>